<organism evidence="2 3">
    <name type="scientific">Steinernema glaseri</name>
    <dbReference type="NCBI Taxonomy" id="37863"/>
    <lineage>
        <taxon>Eukaryota</taxon>
        <taxon>Metazoa</taxon>
        <taxon>Ecdysozoa</taxon>
        <taxon>Nematoda</taxon>
        <taxon>Chromadorea</taxon>
        <taxon>Rhabditida</taxon>
        <taxon>Tylenchina</taxon>
        <taxon>Panagrolaimomorpha</taxon>
        <taxon>Strongyloidoidea</taxon>
        <taxon>Steinernematidae</taxon>
        <taxon>Steinernema</taxon>
    </lineage>
</organism>
<evidence type="ECO:0000313" key="3">
    <source>
        <dbReference type="WBParaSite" id="L893_g17797.t2"/>
    </source>
</evidence>
<evidence type="ECO:0000313" key="2">
    <source>
        <dbReference type="Proteomes" id="UP000095287"/>
    </source>
</evidence>
<sequence>MREKHHRMKLIRAVSQRSGADSYYHLDGHLTSESIFYDHFNYVLRTWIDSYPNQVAKEDFHYDLLKLVKSQDSAEDKNCSYNFLSGMVFLKKTLNNTIASIEANNTLDEIWEDLEGHLRLLGYQRSSVIQHFLADFVEYNKDKTSDKLRKLVEPIEDNVKNLIKQTVPRRLKERAEVFWGEFIRSNTPGIIEKCMRFLPDSSIVEWNTVIEAYKSGFIEMKTACVPTGHKMEHPQFKFFVIMGILAFCLACVCVCKERRRKWDNDGLKKELS</sequence>
<proteinExistence type="predicted"/>
<protein>
    <submittedName>
        <fullName evidence="3">Death domain-containing protein</fullName>
    </submittedName>
</protein>
<keyword evidence="1" id="KW-0812">Transmembrane</keyword>
<dbReference type="Proteomes" id="UP000095287">
    <property type="component" value="Unplaced"/>
</dbReference>
<name>A0A1I7YM33_9BILA</name>
<dbReference type="WBParaSite" id="L893_g17797.t2">
    <property type="protein sequence ID" value="L893_g17797.t2"/>
    <property type="gene ID" value="L893_g17797"/>
</dbReference>
<dbReference type="AlphaFoldDB" id="A0A1I7YM33"/>
<feature type="transmembrane region" description="Helical" evidence="1">
    <location>
        <begin position="236"/>
        <end position="255"/>
    </location>
</feature>
<evidence type="ECO:0000256" key="1">
    <source>
        <dbReference type="SAM" id="Phobius"/>
    </source>
</evidence>
<keyword evidence="1" id="KW-1133">Transmembrane helix</keyword>
<keyword evidence="1" id="KW-0472">Membrane</keyword>
<keyword evidence="2" id="KW-1185">Reference proteome</keyword>
<reference evidence="3" key="1">
    <citation type="submission" date="2016-11" db="UniProtKB">
        <authorList>
            <consortium name="WormBaseParasite"/>
        </authorList>
    </citation>
    <scope>IDENTIFICATION</scope>
</reference>
<accession>A0A1I7YM33</accession>